<accession>A0A9W9I8L8</accession>
<evidence type="ECO:0000313" key="2">
    <source>
        <dbReference type="Proteomes" id="UP001146351"/>
    </source>
</evidence>
<name>A0A9W9I8L8_9EURO</name>
<keyword evidence="2" id="KW-1185">Reference proteome</keyword>
<dbReference type="OrthoDB" id="2943660at2759"/>
<protein>
    <submittedName>
        <fullName evidence="1">Uncharacterized protein</fullName>
    </submittedName>
</protein>
<dbReference type="AlphaFoldDB" id="A0A9W9I8L8"/>
<reference evidence="1" key="1">
    <citation type="submission" date="2022-11" db="EMBL/GenBank/DDBJ databases">
        <authorList>
            <person name="Petersen C."/>
        </authorList>
    </citation>
    <scope>NUCLEOTIDE SEQUENCE</scope>
    <source>
        <strain evidence="1">IBT 21917</strain>
    </source>
</reference>
<comment type="caution">
    <text evidence="1">The sequence shown here is derived from an EMBL/GenBank/DDBJ whole genome shotgun (WGS) entry which is preliminary data.</text>
</comment>
<sequence length="118" mass="13216">MTVFEQTALCFDFIAKSGFDGTIKVGIGNYCVSLTDDVSLKRTLVLDLVNQANQFLDSINALAQNMRTALREPGVRCLGRSPACLNQFNLEYVREVTASFRKLFCLMTDYFAEKNGQN</sequence>
<organism evidence="1 2">
    <name type="scientific">Penicillium capsulatum</name>
    <dbReference type="NCBI Taxonomy" id="69766"/>
    <lineage>
        <taxon>Eukaryota</taxon>
        <taxon>Fungi</taxon>
        <taxon>Dikarya</taxon>
        <taxon>Ascomycota</taxon>
        <taxon>Pezizomycotina</taxon>
        <taxon>Eurotiomycetes</taxon>
        <taxon>Eurotiomycetidae</taxon>
        <taxon>Eurotiales</taxon>
        <taxon>Aspergillaceae</taxon>
        <taxon>Penicillium</taxon>
    </lineage>
</organism>
<gene>
    <name evidence="1" type="ORF">N7492_004987</name>
</gene>
<dbReference type="EMBL" id="JAPQKO010000003">
    <property type="protein sequence ID" value="KAJ5172394.1"/>
    <property type="molecule type" value="Genomic_DNA"/>
</dbReference>
<proteinExistence type="predicted"/>
<reference evidence="1" key="2">
    <citation type="journal article" date="2023" name="IMA Fungus">
        <title>Comparative genomic study of the Penicillium genus elucidates a diverse pangenome and 15 lateral gene transfer events.</title>
        <authorList>
            <person name="Petersen C."/>
            <person name="Sorensen T."/>
            <person name="Nielsen M.R."/>
            <person name="Sondergaard T.E."/>
            <person name="Sorensen J.L."/>
            <person name="Fitzpatrick D.A."/>
            <person name="Frisvad J.C."/>
            <person name="Nielsen K.L."/>
        </authorList>
    </citation>
    <scope>NUCLEOTIDE SEQUENCE</scope>
    <source>
        <strain evidence="1">IBT 21917</strain>
    </source>
</reference>
<dbReference type="Proteomes" id="UP001146351">
    <property type="component" value="Unassembled WGS sequence"/>
</dbReference>
<evidence type="ECO:0000313" key="1">
    <source>
        <dbReference type="EMBL" id="KAJ5172394.1"/>
    </source>
</evidence>